<reference evidence="2 3" key="1">
    <citation type="submission" date="2024-04" db="EMBL/GenBank/DDBJ databases">
        <authorList>
            <person name="Fracassetti M."/>
        </authorList>
    </citation>
    <scope>NUCLEOTIDE SEQUENCE [LARGE SCALE GENOMIC DNA]</scope>
</reference>
<dbReference type="EMBL" id="OZ034820">
    <property type="protein sequence ID" value="CAL1400792.1"/>
    <property type="molecule type" value="Genomic_DNA"/>
</dbReference>
<proteinExistence type="predicted"/>
<dbReference type="Proteomes" id="UP001497516">
    <property type="component" value="Chromosome 7"/>
</dbReference>
<protein>
    <submittedName>
        <fullName evidence="2">Uncharacterized protein</fullName>
    </submittedName>
</protein>
<evidence type="ECO:0000313" key="3">
    <source>
        <dbReference type="Proteomes" id="UP001497516"/>
    </source>
</evidence>
<feature type="compositionally biased region" description="Acidic residues" evidence="1">
    <location>
        <begin position="102"/>
        <end position="130"/>
    </location>
</feature>
<gene>
    <name evidence="2" type="ORF">LTRI10_LOCUS40895</name>
</gene>
<accession>A0AAV2FS58</accession>
<evidence type="ECO:0000256" key="1">
    <source>
        <dbReference type="SAM" id="MobiDB-lite"/>
    </source>
</evidence>
<keyword evidence="3" id="KW-1185">Reference proteome</keyword>
<dbReference type="AlphaFoldDB" id="A0AAV2FS58"/>
<organism evidence="2 3">
    <name type="scientific">Linum trigynum</name>
    <dbReference type="NCBI Taxonomy" id="586398"/>
    <lineage>
        <taxon>Eukaryota</taxon>
        <taxon>Viridiplantae</taxon>
        <taxon>Streptophyta</taxon>
        <taxon>Embryophyta</taxon>
        <taxon>Tracheophyta</taxon>
        <taxon>Spermatophyta</taxon>
        <taxon>Magnoliopsida</taxon>
        <taxon>eudicotyledons</taxon>
        <taxon>Gunneridae</taxon>
        <taxon>Pentapetalae</taxon>
        <taxon>rosids</taxon>
        <taxon>fabids</taxon>
        <taxon>Malpighiales</taxon>
        <taxon>Linaceae</taxon>
        <taxon>Linum</taxon>
    </lineage>
</organism>
<sequence>MAGSIPKPKHPVNVDEDDDDVVEVINIEPDPEIIDLSTLEMEFDNEEWFDFFDDSGDWLYNDIGGEHPTNYWTLDDIPIYDWYSLGPNVDDLGTHVDSMENMGEEEKVEESGNEEEYSDIETNECLSDPDFDPKNP</sequence>
<evidence type="ECO:0000313" key="2">
    <source>
        <dbReference type="EMBL" id="CAL1400792.1"/>
    </source>
</evidence>
<feature type="region of interest" description="Disordered" evidence="1">
    <location>
        <begin position="94"/>
        <end position="136"/>
    </location>
</feature>
<name>A0AAV2FS58_9ROSI</name>